<evidence type="ECO:0000313" key="4">
    <source>
        <dbReference type="Proteomes" id="UP000507222"/>
    </source>
</evidence>
<accession>A0A6J5X9L8</accession>
<dbReference type="Proteomes" id="UP000507245">
    <property type="component" value="Unassembled WGS sequence"/>
</dbReference>
<dbReference type="Proteomes" id="UP000507222">
    <property type="component" value="Unassembled WGS sequence"/>
</dbReference>
<dbReference type="AlphaFoldDB" id="A0A6J5X9L8"/>
<sequence length="62" mass="6518">MQDSVSQSVSGFSKAPVVFCPKNKKKKNLSIAGVEKNLPTLSSSLAPTPTDSEEEGSGNDFC</sequence>
<organism evidence="3 5">
    <name type="scientific">Prunus armeniaca</name>
    <name type="common">Apricot</name>
    <name type="synonym">Armeniaca vulgaris</name>
    <dbReference type="NCBI Taxonomy" id="36596"/>
    <lineage>
        <taxon>Eukaryota</taxon>
        <taxon>Viridiplantae</taxon>
        <taxon>Streptophyta</taxon>
        <taxon>Embryophyta</taxon>
        <taxon>Tracheophyta</taxon>
        <taxon>Spermatophyta</taxon>
        <taxon>Magnoliopsida</taxon>
        <taxon>eudicotyledons</taxon>
        <taxon>Gunneridae</taxon>
        <taxon>Pentapetalae</taxon>
        <taxon>rosids</taxon>
        <taxon>fabids</taxon>
        <taxon>Rosales</taxon>
        <taxon>Rosaceae</taxon>
        <taxon>Amygdaloideae</taxon>
        <taxon>Amygdaleae</taxon>
        <taxon>Prunus</taxon>
    </lineage>
</organism>
<feature type="compositionally biased region" description="Polar residues" evidence="1">
    <location>
        <begin position="39"/>
        <end position="50"/>
    </location>
</feature>
<gene>
    <name evidence="2" type="ORF">CURHAP_LOCUS30497</name>
    <name evidence="3" type="ORF">ORAREDHAP_LOCUS30243</name>
</gene>
<dbReference type="EMBL" id="CAEKDK010000004">
    <property type="protein sequence ID" value="CAB4278751.1"/>
    <property type="molecule type" value="Genomic_DNA"/>
</dbReference>
<dbReference type="EMBL" id="CAEKKB010000004">
    <property type="protein sequence ID" value="CAB4309223.1"/>
    <property type="molecule type" value="Genomic_DNA"/>
</dbReference>
<evidence type="ECO:0000313" key="2">
    <source>
        <dbReference type="EMBL" id="CAB4278751.1"/>
    </source>
</evidence>
<feature type="region of interest" description="Disordered" evidence="1">
    <location>
        <begin position="38"/>
        <end position="62"/>
    </location>
</feature>
<proteinExistence type="predicted"/>
<name>A0A6J5X9L8_PRUAR</name>
<keyword evidence="5" id="KW-1185">Reference proteome</keyword>
<dbReference type="OrthoDB" id="10471173at2759"/>
<evidence type="ECO:0000313" key="5">
    <source>
        <dbReference type="Proteomes" id="UP000507245"/>
    </source>
</evidence>
<reference evidence="5" key="1">
    <citation type="journal article" date="2020" name="Genome Biol.">
        <title>Gamete binning: chromosome-level and haplotype-resolved genome assembly enabled by high-throughput single-cell sequencing of gamete genomes.</title>
        <authorList>
            <person name="Campoy J.A."/>
            <person name="Sun H."/>
            <person name="Goel M."/>
            <person name="Jiao W.-B."/>
            <person name="Folz-Donahue K."/>
            <person name="Wang N."/>
            <person name="Rubio M."/>
            <person name="Liu C."/>
            <person name="Kukat C."/>
            <person name="Ruiz D."/>
            <person name="Huettel B."/>
            <person name="Schneeberger K."/>
        </authorList>
    </citation>
    <scope>NUCLEOTIDE SEQUENCE [LARGE SCALE GENOMIC DNA]</scope>
    <source>
        <strain evidence="5">cv. Rojo Pasion</strain>
    </source>
</reference>
<protein>
    <submittedName>
        <fullName evidence="3">Uncharacterized protein</fullName>
    </submittedName>
</protein>
<evidence type="ECO:0000256" key="1">
    <source>
        <dbReference type="SAM" id="MobiDB-lite"/>
    </source>
</evidence>
<evidence type="ECO:0000313" key="3">
    <source>
        <dbReference type="EMBL" id="CAB4309223.1"/>
    </source>
</evidence>
<feature type="compositionally biased region" description="Acidic residues" evidence="1">
    <location>
        <begin position="51"/>
        <end position="62"/>
    </location>
</feature>
<reference evidence="3 4" key="2">
    <citation type="submission" date="2020-05" db="EMBL/GenBank/DDBJ databases">
        <authorList>
            <person name="Campoy J."/>
            <person name="Schneeberger K."/>
            <person name="Spophaly S."/>
        </authorList>
    </citation>
    <scope>NUCLEOTIDE SEQUENCE [LARGE SCALE GENOMIC DNA]</scope>
    <source>
        <strain evidence="3">PruArmRojPasFocal</strain>
    </source>
</reference>